<dbReference type="EMBL" id="CAAHGQ010000014">
    <property type="protein sequence ID" value="VGQ06328.1"/>
    <property type="molecule type" value="Genomic_DNA"/>
</dbReference>
<dbReference type="GO" id="GO:0003677">
    <property type="term" value="F:DNA binding"/>
    <property type="evidence" value="ECO:0007669"/>
    <property type="project" value="InterPro"/>
</dbReference>
<comment type="caution">
    <text evidence="3">The sequence shown here is derived from an EMBL/GenBank/DDBJ whole genome shotgun (WGS) entry which is preliminary data.</text>
</comment>
<dbReference type="Pfam" id="PF07022">
    <property type="entry name" value="Phage_CI_repr"/>
    <property type="match status" value="1"/>
</dbReference>
<evidence type="ECO:0000259" key="2">
    <source>
        <dbReference type="Pfam" id="PF16452"/>
    </source>
</evidence>
<reference evidence="3 4" key="1">
    <citation type="submission" date="2019-04" db="EMBL/GenBank/DDBJ databases">
        <authorList>
            <person name="Brisse S."/>
            <person name="Rodrigues C."/>
        </authorList>
    </citation>
    <scope>NUCLEOTIDE SEQUENCE [LARGE SCALE GENOMIC DNA]</scope>
    <source>
        <strain evidence="3">SB5857</strain>
    </source>
</reference>
<accession>A0A7U3F435</accession>
<dbReference type="AlphaFoldDB" id="A0A7U3F435"/>
<dbReference type="Gene3D" id="2.10.109.10">
    <property type="entry name" value="Umud Fragment, subunit A"/>
    <property type="match status" value="1"/>
</dbReference>
<evidence type="ECO:0008006" key="5">
    <source>
        <dbReference type="Google" id="ProtNLM"/>
    </source>
</evidence>
<dbReference type="GO" id="GO:0045892">
    <property type="term" value="P:negative regulation of DNA-templated transcription"/>
    <property type="evidence" value="ECO:0007669"/>
    <property type="project" value="InterPro"/>
</dbReference>
<dbReference type="InterPro" id="IPR001387">
    <property type="entry name" value="Cro/C1-type_HTH"/>
</dbReference>
<dbReference type="Pfam" id="PF16452">
    <property type="entry name" value="Phage_CI_C"/>
    <property type="match status" value="1"/>
</dbReference>
<feature type="domain" description="Bacteriophage CI repressor C-terminal" evidence="2">
    <location>
        <begin position="88"/>
        <end position="189"/>
    </location>
</feature>
<dbReference type="InterPro" id="IPR032499">
    <property type="entry name" value="Phage_CI_C"/>
</dbReference>
<dbReference type="InterPro" id="IPR010744">
    <property type="entry name" value="Phage_CI_N"/>
</dbReference>
<sequence>MARFRINPDSDSAPVLNRVLEAYGFTQKLQLADHLGIASSSMSNRYKRGGLPTDIMVKCMAETGVSLEWLATGQGKKFVSDELDIMKMPRKKLVDGQLYDSGYVMFDKVFFKAGIPLPSDPICVQDEKAQYILDQNFAEVFDGEWLVNIEGKTSIRTLTRIPIKKVRVSGVGMAFDCALEDIDVIGRVLLIISEGN</sequence>
<name>A0A7U3F435_9ENTR</name>
<dbReference type="RefSeq" id="WP_136031361.1">
    <property type="nucleotide sequence ID" value="NZ_CAAHGQ010000014.1"/>
</dbReference>
<organism evidence="3 4">
    <name type="scientific">Klebsiella africana</name>
    <dbReference type="NCBI Taxonomy" id="2489010"/>
    <lineage>
        <taxon>Bacteria</taxon>
        <taxon>Pseudomonadati</taxon>
        <taxon>Pseudomonadota</taxon>
        <taxon>Gammaproteobacteria</taxon>
        <taxon>Enterobacterales</taxon>
        <taxon>Enterobacteriaceae</taxon>
        <taxon>Klebsiella/Raoultella group</taxon>
        <taxon>Klebsiella</taxon>
    </lineage>
</organism>
<dbReference type="Proteomes" id="UP000328848">
    <property type="component" value="Unassembled WGS sequence"/>
</dbReference>
<dbReference type="GO" id="GO:0051259">
    <property type="term" value="P:protein complex oligomerization"/>
    <property type="evidence" value="ECO:0007669"/>
    <property type="project" value="InterPro"/>
</dbReference>
<feature type="domain" description="Bacteriophage CI repressor N-terminal" evidence="1">
    <location>
        <begin position="15"/>
        <end position="78"/>
    </location>
</feature>
<protein>
    <recommendedName>
        <fullName evidence="5">Phage repressor protein CI</fullName>
    </recommendedName>
</protein>
<evidence type="ECO:0000313" key="3">
    <source>
        <dbReference type="EMBL" id="VGQ06328.1"/>
    </source>
</evidence>
<gene>
    <name evidence="3" type="ORF">SB5857_03879</name>
</gene>
<dbReference type="CDD" id="cd00093">
    <property type="entry name" value="HTH_XRE"/>
    <property type="match status" value="1"/>
</dbReference>
<dbReference type="Gene3D" id="1.10.260.40">
    <property type="entry name" value="lambda repressor-like DNA-binding domains"/>
    <property type="match status" value="1"/>
</dbReference>
<evidence type="ECO:0000313" key="4">
    <source>
        <dbReference type="Proteomes" id="UP000328848"/>
    </source>
</evidence>
<evidence type="ECO:0000259" key="1">
    <source>
        <dbReference type="Pfam" id="PF07022"/>
    </source>
</evidence>
<dbReference type="InterPro" id="IPR010982">
    <property type="entry name" value="Lambda_DNA-bd_dom_sf"/>
</dbReference>
<proteinExistence type="predicted"/>